<gene>
    <name evidence="1" type="ORF">HINF_LOCUS10717</name>
</gene>
<accession>A0ABP1H8Z8</accession>
<proteinExistence type="predicted"/>
<organism evidence="1 2">
    <name type="scientific">Hexamita inflata</name>
    <dbReference type="NCBI Taxonomy" id="28002"/>
    <lineage>
        <taxon>Eukaryota</taxon>
        <taxon>Metamonada</taxon>
        <taxon>Diplomonadida</taxon>
        <taxon>Hexamitidae</taxon>
        <taxon>Hexamitinae</taxon>
        <taxon>Hexamita</taxon>
    </lineage>
</organism>
<evidence type="ECO:0000313" key="1">
    <source>
        <dbReference type="EMBL" id="CAL5989140.1"/>
    </source>
</evidence>
<name>A0ABP1H8Z8_9EUKA</name>
<keyword evidence="2" id="KW-1185">Reference proteome</keyword>
<sequence length="200" mass="23359">MEGANSRSKTQTRFTELAGKNSESNACAGGFGGRTFGVEKCDNIRKSLLNMVNDYWNAWLMHCFMFTETVLDNKYILKNNHIQPKTVINKKISKTNSISYERVKAVCLITLSKTFDQRGMLLVSYQTVKSTFFDLYSLPYYLPIYVLNFQFHTSIIKKAESLLNEIRENNEPFDVFQFNLQSFIQKFFKMQADQKKRQMK</sequence>
<reference evidence="1 2" key="1">
    <citation type="submission" date="2024-07" db="EMBL/GenBank/DDBJ databases">
        <authorList>
            <person name="Akdeniz Z."/>
        </authorList>
    </citation>
    <scope>NUCLEOTIDE SEQUENCE [LARGE SCALE GENOMIC DNA]</scope>
</reference>
<dbReference type="EMBL" id="CAXDID020000023">
    <property type="protein sequence ID" value="CAL5989140.1"/>
    <property type="molecule type" value="Genomic_DNA"/>
</dbReference>
<evidence type="ECO:0000313" key="2">
    <source>
        <dbReference type="Proteomes" id="UP001642409"/>
    </source>
</evidence>
<dbReference type="Proteomes" id="UP001642409">
    <property type="component" value="Unassembled WGS sequence"/>
</dbReference>
<protein>
    <submittedName>
        <fullName evidence="1">Hypothetical_protein</fullName>
    </submittedName>
</protein>
<comment type="caution">
    <text evidence="1">The sequence shown here is derived from an EMBL/GenBank/DDBJ whole genome shotgun (WGS) entry which is preliminary data.</text>
</comment>